<feature type="transmembrane region" description="Helical" evidence="7">
    <location>
        <begin position="215"/>
        <end position="233"/>
    </location>
</feature>
<dbReference type="InterPro" id="IPR052923">
    <property type="entry name" value="UPF0718"/>
</dbReference>
<evidence type="ECO:0000313" key="8">
    <source>
        <dbReference type="EMBL" id="SDL72288.1"/>
    </source>
</evidence>
<name>A0A1G9MDE2_9ACTN</name>
<evidence type="ECO:0008006" key="10">
    <source>
        <dbReference type="Google" id="ProtNLM"/>
    </source>
</evidence>
<dbReference type="Proteomes" id="UP000199475">
    <property type="component" value="Unassembled WGS sequence"/>
</dbReference>
<dbReference type="EMBL" id="FNGP01000005">
    <property type="protein sequence ID" value="SDL72288.1"/>
    <property type="molecule type" value="Genomic_DNA"/>
</dbReference>
<feature type="transmembrane region" description="Helical" evidence="7">
    <location>
        <begin position="312"/>
        <end position="333"/>
    </location>
</feature>
<dbReference type="PANTHER" id="PTHR34184:SF4">
    <property type="entry name" value="UPF0718 PROTEIN YCGR"/>
    <property type="match status" value="1"/>
</dbReference>
<gene>
    <name evidence="8" type="ORF">SAMN04488242_2565</name>
</gene>
<dbReference type="InterPro" id="IPR005524">
    <property type="entry name" value="DUF318"/>
</dbReference>
<comment type="subcellular location">
    <subcellularLocation>
        <location evidence="1">Cell membrane</location>
        <topology evidence="1">Multi-pass membrane protein</topology>
    </subcellularLocation>
</comment>
<dbReference type="GO" id="GO:0005886">
    <property type="term" value="C:plasma membrane"/>
    <property type="evidence" value="ECO:0007669"/>
    <property type="project" value="UniProtKB-SubCell"/>
</dbReference>
<evidence type="ECO:0000256" key="1">
    <source>
        <dbReference type="ARBA" id="ARBA00004651"/>
    </source>
</evidence>
<evidence type="ECO:0000256" key="7">
    <source>
        <dbReference type="SAM" id="Phobius"/>
    </source>
</evidence>
<evidence type="ECO:0000256" key="4">
    <source>
        <dbReference type="ARBA" id="ARBA00022692"/>
    </source>
</evidence>
<sequence length="334" mass="35214">MNRGNVQDSAALLVSVAGDVWATLSKNWPYLVLSTVIASWIQTYVDQQHLAHWLRRRGWVAVAAAVAVGALTPFCSCGTTAIVLGALASSVPWAPVVAFMASSPLTSPSEFVLSVGLFGSPFALTYLLSSVGVGVLGGLAAWWLERRGLLDGQARMSSMPVPMPIGAKSLGVTTEPPSPSGRSLLALAEPRTRAVAHDLRVRRLVNALWSNMRKVALFFLAFAFVGYLIIRIVPAHFLTEWLGQGNPLWSVPLAALLGVPVYLNSDASLPLVAGLVEGGMSPGAAIAFLTTGAGTSIGSITGMLVIARWRVVALVVATLFVTGVVTGWLAAFWL</sequence>
<dbReference type="PANTHER" id="PTHR34184">
    <property type="entry name" value="UPF0718 PROTEIN YCGR"/>
    <property type="match status" value="1"/>
</dbReference>
<reference evidence="8 9" key="1">
    <citation type="submission" date="2016-10" db="EMBL/GenBank/DDBJ databases">
        <authorList>
            <person name="de Groot N.N."/>
        </authorList>
    </citation>
    <scope>NUCLEOTIDE SEQUENCE [LARGE SCALE GENOMIC DNA]</scope>
    <source>
        <strain evidence="8 9">CGMCC 1.9159</strain>
    </source>
</reference>
<dbReference type="STRING" id="686624.SAMN04488242_2565"/>
<dbReference type="Pfam" id="PF03773">
    <property type="entry name" value="ArsP_1"/>
    <property type="match status" value="1"/>
</dbReference>
<keyword evidence="6 7" id="KW-0472">Membrane</keyword>
<keyword evidence="5 7" id="KW-1133">Transmembrane helix</keyword>
<keyword evidence="9" id="KW-1185">Reference proteome</keyword>
<feature type="transmembrane region" description="Helical" evidence="7">
    <location>
        <begin position="283"/>
        <end position="306"/>
    </location>
</feature>
<organism evidence="8 9">
    <name type="scientific">Tessaracoccus oleiagri</name>
    <dbReference type="NCBI Taxonomy" id="686624"/>
    <lineage>
        <taxon>Bacteria</taxon>
        <taxon>Bacillati</taxon>
        <taxon>Actinomycetota</taxon>
        <taxon>Actinomycetes</taxon>
        <taxon>Propionibacteriales</taxon>
        <taxon>Propionibacteriaceae</taxon>
        <taxon>Tessaracoccus</taxon>
    </lineage>
</organism>
<keyword evidence="4 7" id="KW-0812">Transmembrane</keyword>
<keyword evidence="3" id="KW-1003">Cell membrane</keyword>
<evidence type="ECO:0000313" key="9">
    <source>
        <dbReference type="Proteomes" id="UP000199475"/>
    </source>
</evidence>
<evidence type="ECO:0000256" key="6">
    <source>
        <dbReference type="ARBA" id="ARBA00023136"/>
    </source>
</evidence>
<feature type="transmembrane region" description="Helical" evidence="7">
    <location>
        <begin position="58"/>
        <end position="91"/>
    </location>
</feature>
<comment type="similarity">
    <text evidence="2">Belongs to the UPF0718 family.</text>
</comment>
<proteinExistence type="inferred from homology"/>
<evidence type="ECO:0000256" key="3">
    <source>
        <dbReference type="ARBA" id="ARBA00022475"/>
    </source>
</evidence>
<feature type="transmembrane region" description="Helical" evidence="7">
    <location>
        <begin position="111"/>
        <end position="144"/>
    </location>
</feature>
<evidence type="ECO:0000256" key="2">
    <source>
        <dbReference type="ARBA" id="ARBA00006386"/>
    </source>
</evidence>
<accession>A0A1G9MDE2</accession>
<dbReference type="AlphaFoldDB" id="A0A1G9MDE2"/>
<evidence type="ECO:0000256" key="5">
    <source>
        <dbReference type="ARBA" id="ARBA00022989"/>
    </source>
</evidence>
<protein>
    <recommendedName>
        <fullName evidence="10">Permease</fullName>
    </recommendedName>
</protein>
<dbReference type="OrthoDB" id="9810876at2"/>